<dbReference type="InterPro" id="IPR011766">
    <property type="entry name" value="TPP_enzyme_TPP-bd"/>
</dbReference>
<reference evidence="8 9" key="1">
    <citation type="submission" date="2019-01" db="EMBL/GenBank/DDBJ databases">
        <title>Sinorhodobacter populi sp. nov. isolated from the symptomatic bark tissue of Populus euramericana canker.</title>
        <authorList>
            <person name="Xu G."/>
        </authorList>
    </citation>
    <scope>NUCLEOTIDE SEQUENCE [LARGE SCALE GENOMIC DNA]</scope>
    <source>
        <strain evidence="8 9">07D10-4-3</strain>
    </source>
</reference>
<proteinExistence type="inferred from homology"/>
<dbReference type="PANTHER" id="PTHR18968">
    <property type="entry name" value="THIAMINE PYROPHOSPHATE ENZYMES"/>
    <property type="match status" value="1"/>
</dbReference>
<dbReference type="AlphaFoldDB" id="A0A443K312"/>
<dbReference type="SUPFAM" id="SSF52467">
    <property type="entry name" value="DHS-like NAD/FAD-binding domain"/>
    <property type="match status" value="1"/>
</dbReference>
<dbReference type="InterPro" id="IPR012000">
    <property type="entry name" value="Thiamin_PyroP_enz_cen_dom"/>
</dbReference>
<dbReference type="Proteomes" id="UP000284451">
    <property type="component" value="Unassembled WGS sequence"/>
</dbReference>
<dbReference type="InterPro" id="IPR029061">
    <property type="entry name" value="THDP-binding"/>
</dbReference>
<dbReference type="InterPro" id="IPR000399">
    <property type="entry name" value="TPP-bd_CS"/>
</dbReference>
<sequence length="571" mass="61321">MDEPMAHDPELPARSGGQILVDQLLLHGADVAYCVPGESYLEVLDALHDTGGRFRLINARHEAGAADMAEAYGKLTGRPGICMVTRGPGACHAAIGVHIAQQDSTPMILLVGQIARETTDREAFQEVDYRAMFGPIAKWATQIEDARRIPEYMARAFRVATSGRPGPVVIALPEDMLTDRVAVADAQPYLPTAAGITPKGVEEITAALQSATKPLLMVGGSGWDDAAAAAITRFAETNAIPVSCSFRRNDIVDNLSPVYAGDFGTSTGPALYRRLVEADLLVVIGARLGEMTTRTYETLVPPNPGIRLIHVYPDPDEIGRVYSPELGFACAPSVLAEALDGIDLGRAADWADWCASVHQDYLADTAPPNGSDWTLDMGVALTQVRESLPDDVVVTLDAGNHTGWAQRFLRFGRPGRILGSTCGAMGYSVPAAVAASLMDPDRLVLSFVGDGGFMMSGNELATAAQYGARPVVLLFNNGIYGTIRMHQEREHPERVSGTTLVNQDFCRMAEGLGCYAERVTRTEDFAAALTRARESRRPAVLELLTDPEQISSRTTISALRRAARARMAAEG</sequence>
<dbReference type="Pfam" id="PF02776">
    <property type="entry name" value="TPP_enzyme_N"/>
    <property type="match status" value="1"/>
</dbReference>
<evidence type="ECO:0000259" key="7">
    <source>
        <dbReference type="Pfam" id="PF02776"/>
    </source>
</evidence>
<feature type="domain" description="Thiamine pyrophosphate enzyme N-terminal TPP-binding" evidence="7">
    <location>
        <begin position="15"/>
        <end position="131"/>
    </location>
</feature>
<dbReference type="GO" id="GO:0050660">
    <property type="term" value="F:flavin adenine dinucleotide binding"/>
    <property type="evidence" value="ECO:0007669"/>
    <property type="project" value="TreeGrafter"/>
</dbReference>
<dbReference type="GO" id="GO:0030976">
    <property type="term" value="F:thiamine pyrophosphate binding"/>
    <property type="evidence" value="ECO:0007669"/>
    <property type="project" value="InterPro"/>
</dbReference>
<evidence type="ECO:0000259" key="5">
    <source>
        <dbReference type="Pfam" id="PF00205"/>
    </source>
</evidence>
<dbReference type="InterPro" id="IPR012001">
    <property type="entry name" value="Thiamin_PyroP_enz_TPP-bd_dom"/>
</dbReference>
<keyword evidence="3 4" id="KW-0786">Thiamine pyrophosphate</keyword>
<dbReference type="InterPro" id="IPR045229">
    <property type="entry name" value="TPP_enz"/>
</dbReference>
<comment type="caution">
    <text evidence="8">The sequence shown here is derived from an EMBL/GenBank/DDBJ whole genome shotgun (WGS) entry which is preliminary data.</text>
</comment>
<dbReference type="EMBL" id="SAUY01000035">
    <property type="protein sequence ID" value="RWR27083.1"/>
    <property type="molecule type" value="Genomic_DNA"/>
</dbReference>
<dbReference type="GO" id="GO:0009099">
    <property type="term" value="P:L-valine biosynthetic process"/>
    <property type="evidence" value="ECO:0007669"/>
    <property type="project" value="TreeGrafter"/>
</dbReference>
<dbReference type="SUPFAM" id="SSF52518">
    <property type="entry name" value="Thiamin diphosphate-binding fold (THDP-binding)"/>
    <property type="match status" value="2"/>
</dbReference>
<gene>
    <name evidence="8" type="ORF">D2T29_19290</name>
</gene>
<evidence type="ECO:0000256" key="3">
    <source>
        <dbReference type="ARBA" id="ARBA00023052"/>
    </source>
</evidence>
<feature type="domain" description="Thiamine pyrophosphate enzyme TPP-binding" evidence="6">
    <location>
        <begin position="397"/>
        <end position="542"/>
    </location>
</feature>
<dbReference type="GO" id="GO:0009097">
    <property type="term" value="P:isoleucine biosynthetic process"/>
    <property type="evidence" value="ECO:0007669"/>
    <property type="project" value="TreeGrafter"/>
</dbReference>
<protein>
    <submittedName>
        <fullName evidence="8">Thiamine pyrophosphate-binding protein</fullName>
    </submittedName>
</protein>
<name>A0A443K312_9RHOB</name>
<accession>A0A443K312</accession>
<dbReference type="Gene3D" id="3.40.50.1220">
    <property type="entry name" value="TPP-binding domain"/>
    <property type="match status" value="1"/>
</dbReference>
<evidence type="ECO:0000313" key="9">
    <source>
        <dbReference type="Proteomes" id="UP000284451"/>
    </source>
</evidence>
<keyword evidence="2" id="KW-0808">Transferase</keyword>
<comment type="similarity">
    <text evidence="1 4">Belongs to the TPP enzyme family.</text>
</comment>
<dbReference type="PROSITE" id="PS00187">
    <property type="entry name" value="TPP_ENZYMES"/>
    <property type="match status" value="1"/>
</dbReference>
<dbReference type="Pfam" id="PF02775">
    <property type="entry name" value="TPP_enzyme_C"/>
    <property type="match status" value="1"/>
</dbReference>
<evidence type="ECO:0000259" key="6">
    <source>
        <dbReference type="Pfam" id="PF02775"/>
    </source>
</evidence>
<feature type="domain" description="Thiamine pyrophosphate enzyme central" evidence="5">
    <location>
        <begin position="201"/>
        <end position="337"/>
    </location>
</feature>
<dbReference type="PANTHER" id="PTHR18968:SF120">
    <property type="entry name" value="ACETOLACTATE SYNTHASE LARGE SUBUNIT"/>
    <property type="match status" value="1"/>
</dbReference>
<dbReference type="GO" id="GO:0005948">
    <property type="term" value="C:acetolactate synthase complex"/>
    <property type="evidence" value="ECO:0007669"/>
    <property type="project" value="TreeGrafter"/>
</dbReference>
<organism evidence="8 9">
    <name type="scientific">Paenirhodobacter populi</name>
    <dbReference type="NCBI Taxonomy" id="2306993"/>
    <lineage>
        <taxon>Bacteria</taxon>
        <taxon>Pseudomonadati</taxon>
        <taxon>Pseudomonadota</taxon>
        <taxon>Alphaproteobacteria</taxon>
        <taxon>Rhodobacterales</taxon>
        <taxon>Rhodobacter group</taxon>
        <taxon>Paenirhodobacter</taxon>
    </lineage>
</organism>
<dbReference type="GO" id="GO:0003984">
    <property type="term" value="F:acetolactate synthase activity"/>
    <property type="evidence" value="ECO:0007669"/>
    <property type="project" value="TreeGrafter"/>
</dbReference>
<dbReference type="Gene3D" id="3.40.50.970">
    <property type="match status" value="2"/>
</dbReference>
<reference evidence="8 9" key="2">
    <citation type="submission" date="2019-01" db="EMBL/GenBank/DDBJ databases">
        <authorList>
            <person name="Li Y."/>
        </authorList>
    </citation>
    <scope>NUCLEOTIDE SEQUENCE [LARGE SCALE GENOMIC DNA]</scope>
    <source>
        <strain evidence="8 9">07D10-4-3</strain>
    </source>
</reference>
<dbReference type="Pfam" id="PF00205">
    <property type="entry name" value="TPP_enzyme_M"/>
    <property type="match status" value="1"/>
</dbReference>
<dbReference type="InterPro" id="IPR029035">
    <property type="entry name" value="DHS-like_NAD/FAD-binding_dom"/>
</dbReference>
<dbReference type="FunFam" id="3.40.50.970:FF:000007">
    <property type="entry name" value="Acetolactate synthase"/>
    <property type="match status" value="1"/>
</dbReference>
<evidence type="ECO:0000256" key="2">
    <source>
        <dbReference type="ARBA" id="ARBA00022679"/>
    </source>
</evidence>
<dbReference type="GO" id="GO:0000287">
    <property type="term" value="F:magnesium ion binding"/>
    <property type="evidence" value="ECO:0007669"/>
    <property type="project" value="InterPro"/>
</dbReference>
<dbReference type="NCBIfam" id="NF006052">
    <property type="entry name" value="PRK08199.1"/>
    <property type="match status" value="1"/>
</dbReference>
<dbReference type="CDD" id="cd00568">
    <property type="entry name" value="TPP_enzymes"/>
    <property type="match status" value="1"/>
</dbReference>
<dbReference type="CDD" id="cd07035">
    <property type="entry name" value="TPP_PYR_POX_like"/>
    <property type="match status" value="1"/>
</dbReference>
<evidence type="ECO:0000313" key="8">
    <source>
        <dbReference type="EMBL" id="RWR27083.1"/>
    </source>
</evidence>
<evidence type="ECO:0000256" key="4">
    <source>
        <dbReference type="RuleBase" id="RU362132"/>
    </source>
</evidence>
<evidence type="ECO:0000256" key="1">
    <source>
        <dbReference type="ARBA" id="ARBA00007812"/>
    </source>
</evidence>